<evidence type="ECO:0000256" key="1">
    <source>
        <dbReference type="ARBA" id="ARBA00006484"/>
    </source>
</evidence>
<dbReference type="STRING" id="542762.A0A4S4ELR5"/>
<proteinExistence type="inferred from homology"/>
<evidence type="ECO:0000313" key="4">
    <source>
        <dbReference type="EMBL" id="THG17570.1"/>
    </source>
</evidence>
<sequence>MPLLLILEFFTLLFMFFFLSLLSLFFILSRDLLSLLFFEPLLLELNQDIESAVNTVILKYGKLDIMINNAVTGDEAKTSILAMKSLSSIETLAAWAVWDLRELTPLTMNFFKIDESDASSVYSNLKEVAPCSEDVARAALYLGSDESKYMSGHNLALDRGFTVINLAFGLFAKPK</sequence>
<dbReference type="AlphaFoldDB" id="A0A4S4ELR5"/>
<dbReference type="Gene3D" id="3.40.50.720">
    <property type="entry name" value="NAD(P)-binding Rossmann-like Domain"/>
    <property type="match status" value="1"/>
</dbReference>
<dbReference type="PANTHER" id="PTHR43180">
    <property type="entry name" value="3-OXOACYL-(ACYL-CARRIER-PROTEIN) REDUCTASE (AFU_ORTHOLOGUE AFUA_6G11210)"/>
    <property type="match status" value="1"/>
</dbReference>
<organism evidence="4 5">
    <name type="scientific">Camellia sinensis var. sinensis</name>
    <name type="common">China tea</name>
    <dbReference type="NCBI Taxonomy" id="542762"/>
    <lineage>
        <taxon>Eukaryota</taxon>
        <taxon>Viridiplantae</taxon>
        <taxon>Streptophyta</taxon>
        <taxon>Embryophyta</taxon>
        <taxon>Tracheophyta</taxon>
        <taxon>Spermatophyta</taxon>
        <taxon>Magnoliopsida</taxon>
        <taxon>eudicotyledons</taxon>
        <taxon>Gunneridae</taxon>
        <taxon>Pentapetalae</taxon>
        <taxon>asterids</taxon>
        <taxon>Ericales</taxon>
        <taxon>Theaceae</taxon>
        <taxon>Camellia</taxon>
    </lineage>
</organism>
<accession>A0A4S4ELR5</accession>
<dbReference type="GO" id="GO:0016491">
    <property type="term" value="F:oxidoreductase activity"/>
    <property type="evidence" value="ECO:0007669"/>
    <property type="project" value="UniProtKB-KW"/>
</dbReference>
<keyword evidence="3" id="KW-1133">Transmembrane helix</keyword>
<dbReference type="Proteomes" id="UP000306102">
    <property type="component" value="Unassembled WGS sequence"/>
</dbReference>
<keyword evidence="2" id="KW-0560">Oxidoreductase</keyword>
<evidence type="ECO:0000256" key="3">
    <source>
        <dbReference type="SAM" id="Phobius"/>
    </source>
</evidence>
<feature type="transmembrane region" description="Helical" evidence="3">
    <location>
        <begin position="6"/>
        <end position="28"/>
    </location>
</feature>
<keyword evidence="3" id="KW-0812">Transmembrane</keyword>
<protein>
    <submittedName>
        <fullName evidence="4">Uncharacterized protein</fullName>
    </submittedName>
</protein>
<comment type="caution">
    <text evidence="4">The sequence shown here is derived from an EMBL/GenBank/DDBJ whole genome shotgun (WGS) entry which is preliminary data.</text>
</comment>
<name>A0A4S4ELR5_CAMSN</name>
<gene>
    <name evidence="4" type="ORF">TEA_004958</name>
</gene>
<dbReference type="InterPro" id="IPR036291">
    <property type="entry name" value="NAD(P)-bd_dom_sf"/>
</dbReference>
<evidence type="ECO:0000256" key="2">
    <source>
        <dbReference type="ARBA" id="ARBA00023002"/>
    </source>
</evidence>
<keyword evidence="3" id="KW-0472">Membrane</keyword>
<comment type="similarity">
    <text evidence="1">Belongs to the short-chain dehydrogenases/reductases (SDR) family.</text>
</comment>
<dbReference type="PANTHER" id="PTHR43180:SF48">
    <property type="entry name" value="SECOISOLARICIRESINOL DEHYDROGENASE"/>
    <property type="match status" value="1"/>
</dbReference>
<dbReference type="SUPFAM" id="SSF51735">
    <property type="entry name" value="NAD(P)-binding Rossmann-fold domains"/>
    <property type="match status" value="1"/>
</dbReference>
<evidence type="ECO:0000313" key="5">
    <source>
        <dbReference type="Proteomes" id="UP000306102"/>
    </source>
</evidence>
<dbReference type="EMBL" id="SDRB02003507">
    <property type="protein sequence ID" value="THG17570.1"/>
    <property type="molecule type" value="Genomic_DNA"/>
</dbReference>
<reference evidence="4 5" key="1">
    <citation type="journal article" date="2018" name="Proc. Natl. Acad. Sci. U.S.A.">
        <title>Draft genome sequence of Camellia sinensis var. sinensis provides insights into the evolution of the tea genome and tea quality.</title>
        <authorList>
            <person name="Wei C."/>
            <person name="Yang H."/>
            <person name="Wang S."/>
            <person name="Zhao J."/>
            <person name="Liu C."/>
            <person name="Gao L."/>
            <person name="Xia E."/>
            <person name="Lu Y."/>
            <person name="Tai Y."/>
            <person name="She G."/>
            <person name="Sun J."/>
            <person name="Cao H."/>
            <person name="Tong W."/>
            <person name="Gao Q."/>
            <person name="Li Y."/>
            <person name="Deng W."/>
            <person name="Jiang X."/>
            <person name="Wang W."/>
            <person name="Chen Q."/>
            <person name="Zhang S."/>
            <person name="Li H."/>
            <person name="Wu J."/>
            <person name="Wang P."/>
            <person name="Li P."/>
            <person name="Shi C."/>
            <person name="Zheng F."/>
            <person name="Jian J."/>
            <person name="Huang B."/>
            <person name="Shan D."/>
            <person name="Shi M."/>
            <person name="Fang C."/>
            <person name="Yue Y."/>
            <person name="Li F."/>
            <person name="Li D."/>
            <person name="Wei S."/>
            <person name="Han B."/>
            <person name="Jiang C."/>
            <person name="Yin Y."/>
            <person name="Xia T."/>
            <person name="Zhang Z."/>
            <person name="Bennetzen J.L."/>
            <person name="Zhao S."/>
            <person name="Wan X."/>
        </authorList>
    </citation>
    <scope>NUCLEOTIDE SEQUENCE [LARGE SCALE GENOMIC DNA]</scope>
    <source>
        <strain evidence="5">cv. Shuchazao</strain>
        <tissue evidence="4">Leaf</tissue>
    </source>
</reference>
<keyword evidence="5" id="KW-1185">Reference proteome</keyword>